<gene>
    <name evidence="1" type="ORF">SAMN04488115_10898</name>
</gene>
<evidence type="ECO:0000313" key="2">
    <source>
        <dbReference type="Proteomes" id="UP000236743"/>
    </source>
</evidence>
<organism evidence="1 2">
    <name type="scientific">Bosea lathyri</name>
    <dbReference type="NCBI Taxonomy" id="1036778"/>
    <lineage>
        <taxon>Bacteria</taxon>
        <taxon>Pseudomonadati</taxon>
        <taxon>Pseudomonadota</taxon>
        <taxon>Alphaproteobacteria</taxon>
        <taxon>Hyphomicrobiales</taxon>
        <taxon>Boseaceae</taxon>
        <taxon>Bosea</taxon>
    </lineage>
</organism>
<keyword evidence="2" id="KW-1185">Reference proteome</keyword>
<evidence type="ECO:0000313" key="1">
    <source>
        <dbReference type="EMBL" id="SEG64469.1"/>
    </source>
</evidence>
<evidence type="ECO:0008006" key="3">
    <source>
        <dbReference type="Google" id="ProtNLM"/>
    </source>
</evidence>
<dbReference type="Proteomes" id="UP000236743">
    <property type="component" value="Unassembled WGS sequence"/>
</dbReference>
<proteinExistence type="predicted"/>
<reference evidence="1 2" key="1">
    <citation type="submission" date="2016-10" db="EMBL/GenBank/DDBJ databases">
        <authorList>
            <person name="de Groot N.N."/>
        </authorList>
    </citation>
    <scope>NUCLEOTIDE SEQUENCE [LARGE SCALE GENOMIC DNA]</scope>
    <source>
        <strain evidence="1 2">DSM 26656</strain>
    </source>
</reference>
<sequence length="65" mass="7139">MARKTKYAEGTRQVSMRMPLDLLGQIDKRARRVNAPRAEVIVDTLRSGLSGEPAPTPAVEGSIFE</sequence>
<protein>
    <recommendedName>
        <fullName evidence="3">Ribbon-helix-helix protein, copG family</fullName>
    </recommendedName>
</protein>
<dbReference type="EMBL" id="FNUY01000008">
    <property type="protein sequence ID" value="SEG64469.1"/>
    <property type="molecule type" value="Genomic_DNA"/>
</dbReference>
<dbReference type="AlphaFoldDB" id="A0A1H6BUX9"/>
<accession>A0A1H6BUX9</accession>
<name>A0A1H6BUX9_9HYPH</name>